<dbReference type="InterPro" id="IPR011576">
    <property type="entry name" value="Pyridox_Oxase_N"/>
</dbReference>
<dbReference type="Pfam" id="PF01243">
    <property type="entry name" value="PNPOx_N"/>
    <property type="match status" value="1"/>
</dbReference>
<evidence type="ECO:0000259" key="2">
    <source>
        <dbReference type="Pfam" id="PF01243"/>
    </source>
</evidence>
<reference evidence="3 4" key="1">
    <citation type="submission" date="2015-03" db="EMBL/GenBank/DDBJ databases">
        <authorList>
            <person name="Murphy D."/>
        </authorList>
    </citation>
    <scope>NUCLEOTIDE SEQUENCE [LARGE SCALE GENOMIC DNA]</scope>
    <source>
        <strain evidence="3 4">PAP088</strain>
    </source>
</reference>
<name>A0A0U0ZKA7_9MYCO</name>
<dbReference type="GO" id="GO:0005829">
    <property type="term" value="C:cytosol"/>
    <property type="evidence" value="ECO:0007669"/>
    <property type="project" value="TreeGrafter"/>
</dbReference>
<dbReference type="PANTHER" id="PTHR35176:SF4">
    <property type="entry name" value="PYRIDOXAMINE 5'-PHOSPHATE OXIDASE-RELATED FMN-BINDING"/>
    <property type="match status" value="1"/>
</dbReference>
<gene>
    <name evidence="3" type="ORF">ERS075579_01223</name>
</gene>
<accession>A0A0U0ZKA7</accession>
<proteinExistence type="predicted"/>
<evidence type="ECO:0000313" key="3">
    <source>
        <dbReference type="EMBL" id="CPV40963.1"/>
    </source>
</evidence>
<keyword evidence="1" id="KW-0560">Oxidoreductase</keyword>
<evidence type="ECO:0000313" key="4">
    <source>
        <dbReference type="Proteomes" id="UP000045782"/>
    </source>
</evidence>
<dbReference type="AlphaFoldDB" id="A0A0U0ZKA7"/>
<sequence length="165" mass="18078">MTLTPRCDQRFSEPGACAPAWSDVSALLAAAELYWITTVRPDGSPHVTPLVGTWHDESFVFCTGPAEQKALNLESNRAVAITTGVNTWNDGHDVVVEGTAERIVDATALQLLARSYVEKYGEEWTFTPSEGGFGEGDQFAVVYRVVPSKVLSFTKRPHAQTSYVR</sequence>
<organism evidence="3 4">
    <name type="scientific">Mycobacteroides abscessus</name>
    <dbReference type="NCBI Taxonomy" id="36809"/>
    <lineage>
        <taxon>Bacteria</taxon>
        <taxon>Bacillati</taxon>
        <taxon>Actinomycetota</taxon>
        <taxon>Actinomycetes</taxon>
        <taxon>Mycobacteriales</taxon>
        <taxon>Mycobacteriaceae</taxon>
        <taxon>Mycobacteroides</taxon>
    </lineage>
</organism>
<dbReference type="EMBL" id="CSWP01000002">
    <property type="protein sequence ID" value="CPV40963.1"/>
    <property type="molecule type" value="Genomic_DNA"/>
</dbReference>
<protein>
    <submittedName>
        <fullName evidence="3">Pyridoxamine-phosphate oxidase</fullName>
    </submittedName>
</protein>
<feature type="domain" description="Pyridoxamine 5'-phosphate oxidase N-terminal" evidence="2">
    <location>
        <begin position="24"/>
        <end position="128"/>
    </location>
</feature>
<dbReference type="GO" id="GO:0016627">
    <property type="term" value="F:oxidoreductase activity, acting on the CH-CH group of donors"/>
    <property type="evidence" value="ECO:0007669"/>
    <property type="project" value="TreeGrafter"/>
</dbReference>
<dbReference type="Gene3D" id="2.30.110.10">
    <property type="entry name" value="Electron Transport, Fmn-binding Protein, Chain A"/>
    <property type="match status" value="1"/>
</dbReference>
<dbReference type="PANTHER" id="PTHR35176">
    <property type="entry name" value="HEME OXYGENASE HI_0854-RELATED"/>
    <property type="match status" value="1"/>
</dbReference>
<dbReference type="GO" id="GO:0070967">
    <property type="term" value="F:coenzyme F420 binding"/>
    <property type="evidence" value="ECO:0007669"/>
    <property type="project" value="TreeGrafter"/>
</dbReference>
<dbReference type="Proteomes" id="UP000045782">
    <property type="component" value="Unassembled WGS sequence"/>
</dbReference>
<dbReference type="InterPro" id="IPR012349">
    <property type="entry name" value="Split_barrel_FMN-bd"/>
</dbReference>
<dbReference type="SUPFAM" id="SSF50475">
    <property type="entry name" value="FMN-binding split barrel"/>
    <property type="match status" value="1"/>
</dbReference>
<dbReference type="RefSeq" id="WP_005061805.1">
    <property type="nucleotide sequence ID" value="NZ_CP014951.1"/>
</dbReference>
<evidence type="ECO:0000256" key="1">
    <source>
        <dbReference type="ARBA" id="ARBA00023002"/>
    </source>
</evidence>
<dbReference type="InterPro" id="IPR052019">
    <property type="entry name" value="F420H2_bilvrd_red/Heme_oxyg"/>
</dbReference>